<evidence type="ECO:0000313" key="2">
    <source>
        <dbReference type="EMBL" id="QHS81407.1"/>
    </source>
</evidence>
<feature type="compositionally biased region" description="Low complexity" evidence="1">
    <location>
        <begin position="103"/>
        <end position="124"/>
    </location>
</feature>
<feature type="compositionally biased region" description="Low complexity" evidence="1">
    <location>
        <begin position="72"/>
        <end position="92"/>
    </location>
</feature>
<dbReference type="EMBL" id="MN740758">
    <property type="protein sequence ID" value="QHS81407.1"/>
    <property type="molecule type" value="Genomic_DNA"/>
</dbReference>
<organism evidence="2">
    <name type="scientific">viral metagenome</name>
    <dbReference type="NCBI Taxonomy" id="1070528"/>
    <lineage>
        <taxon>unclassified sequences</taxon>
        <taxon>metagenomes</taxon>
        <taxon>organismal metagenomes</taxon>
    </lineage>
</organism>
<proteinExistence type="predicted"/>
<sequence length="366" mass="40338">MSQVSAPVTDKSIMETIATISSCRKSLGPTPPEIVRTIESLQATFASGVDNQGWRRVPLSTDWRRGGGRYGGYSNSGNSSTSSSTNSNNYRPSRPPPIHTPNSSSSSSSPSSSSSTSSSSTGPSIPHKYVSKFKSAEKNIDPVLLIIQDKLNRFSVTNYAEIHDFLCQIMDSGRTDFLKSFMKLVFDKATMEEIFCPTYVKLLSELSSKYAVLTTEMVNRYKEYIAIFSDVSESPVAGDGKSVVEAATVKKYRLGYSQFLAEMIKYNILDAELFLSTIQTIVESLPKVAATSESRKLLEEYAHCLMRILKGIQGQTTPLAMALKSALRDRFAPLLQPLTKKNPELPSLSDTGRFTIMDILDKIKIL</sequence>
<dbReference type="AlphaFoldDB" id="A0A6C0ANK8"/>
<reference evidence="2" key="1">
    <citation type="journal article" date="2020" name="Nature">
        <title>Giant virus diversity and host interactions through global metagenomics.</title>
        <authorList>
            <person name="Schulz F."/>
            <person name="Roux S."/>
            <person name="Paez-Espino D."/>
            <person name="Jungbluth S."/>
            <person name="Walsh D.A."/>
            <person name="Denef V.J."/>
            <person name="McMahon K.D."/>
            <person name="Konstantinidis K.T."/>
            <person name="Eloe-Fadrosh E.A."/>
            <person name="Kyrpides N.C."/>
            <person name="Woyke T."/>
        </authorList>
    </citation>
    <scope>NUCLEOTIDE SEQUENCE</scope>
    <source>
        <strain evidence="2">GVMAG-S-1101164-72</strain>
    </source>
</reference>
<dbReference type="Gene3D" id="1.25.40.180">
    <property type="match status" value="1"/>
</dbReference>
<name>A0A6C0ANK8_9ZZZZ</name>
<dbReference type="InterPro" id="IPR016024">
    <property type="entry name" value="ARM-type_fold"/>
</dbReference>
<protein>
    <recommendedName>
        <fullName evidence="3">MIF4G domain-containing protein</fullName>
    </recommendedName>
</protein>
<feature type="region of interest" description="Disordered" evidence="1">
    <location>
        <begin position="59"/>
        <end position="125"/>
    </location>
</feature>
<accession>A0A6C0ANK8</accession>
<evidence type="ECO:0000256" key="1">
    <source>
        <dbReference type="SAM" id="MobiDB-lite"/>
    </source>
</evidence>
<dbReference type="SUPFAM" id="SSF48371">
    <property type="entry name" value="ARM repeat"/>
    <property type="match status" value="1"/>
</dbReference>
<evidence type="ECO:0008006" key="3">
    <source>
        <dbReference type="Google" id="ProtNLM"/>
    </source>
</evidence>